<protein>
    <submittedName>
        <fullName evidence="9">Peptidase M48</fullName>
    </submittedName>
</protein>
<dbReference type="InterPro" id="IPR001915">
    <property type="entry name" value="Peptidase_M48"/>
</dbReference>
<dbReference type="GO" id="GO:0004222">
    <property type="term" value="F:metalloendopeptidase activity"/>
    <property type="evidence" value="ECO:0007669"/>
    <property type="project" value="InterPro"/>
</dbReference>
<evidence type="ECO:0000313" key="10">
    <source>
        <dbReference type="Proteomes" id="UP000019442"/>
    </source>
</evidence>
<evidence type="ECO:0000259" key="8">
    <source>
        <dbReference type="Pfam" id="PF01435"/>
    </source>
</evidence>
<dbReference type="AlphaFoldDB" id="W8KRN5"/>
<name>W8KRN5_9GAMM</name>
<evidence type="ECO:0000313" key="9">
    <source>
        <dbReference type="EMBL" id="AHK79642.1"/>
    </source>
</evidence>
<reference evidence="9 10" key="1">
    <citation type="journal article" date="2014" name="J Genomics">
        <title>Draft Genome Sequence of the Extremely Halophilic Phototrophic Purple Sulfur Bacterium Halorhodospira halochloris.</title>
        <authorList>
            <person name="Singh K.S."/>
            <person name="Kirksey J."/>
            <person name="Hoff W.D."/>
            <person name="Deole R."/>
        </authorList>
    </citation>
    <scope>NUCLEOTIDE SEQUENCE [LARGE SCALE GENOMIC DNA]</scope>
    <source>
        <strain evidence="9 10">A</strain>
    </source>
</reference>
<dbReference type="CDD" id="cd07333">
    <property type="entry name" value="M48C_bepA_like"/>
    <property type="match status" value="1"/>
</dbReference>
<sequence length="459" mass="50662">MHAPAQVSLPEIGDPSSAMLSPSQEQQLGRSLLREVRRNLPLSKDPQLLGYVEAVGQRLVSSAPDGHPNFTFLVVEDDGINAFAMPGGIVGVNTGLIEATRNEAELAAVLAHEIAHVTQRHIARAYAGSTRIDLAAGLAILAGIIASAYAPELGQAAIVGGMAGSAQARINFTRANEQEADRIGISILAATGFDPQAMPSFFERLQQLSGGLAEAVPEYLRTHPVTSNRISDSRARADQYEGDYRSDSQEFRLIRARIQALQDPSRTISLHERRNDGEPPTPEQLYGYALARNERGQRDRALAALERIDTSDNESLALYVELARAEVHMEGRNPDHPRALETLERLHDIYPGYLPVAQTYARALKDAGHHHQAIQVLDRLLEADHPPPELLRLRADAAARANRQVISHESMAEYYFHHGQYREAVRQLDRALASPDLTPHLEARVRSKRDIAMRFTDDR</sequence>
<dbReference type="GO" id="GO:0016020">
    <property type="term" value="C:membrane"/>
    <property type="evidence" value="ECO:0007669"/>
    <property type="project" value="TreeGrafter"/>
</dbReference>
<gene>
    <name evidence="9" type="ORF">M911_11260</name>
</gene>
<dbReference type="PATRIC" id="fig|1354791.3.peg.2699"/>
<reference evidence="10" key="2">
    <citation type="submission" date="2014-02" db="EMBL/GenBank/DDBJ databases">
        <title>Draft Genome Sequence of extremely halophilic bacteria Halorhodospira halochloris.</title>
        <authorList>
            <person name="Singh K.S."/>
        </authorList>
    </citation>
    <scope>NUCLEOTIDE SEQUENCE [LARGE SCALE GENOMIC DNA]</scope>
    <source>
        <strain evidence="10">A</strain>
    </source>
</reference>
<dbReference type="PANTHER" id="PTHR22726:SF1">
    <property type="entry name" value="METALLOENDOPEPTIDASE OMA1, MITOCHONDRIAL"/>
    <property type="match status" value="1"/>
</dbReference>
<dbReference type="KEGG" id="hhc:M911_11260"/>
<feature type="region of interest" description="Disordered" evidence="7">
    <location>
        <begin position="1"/>
        <end position="25"/>
    </location>
</feature>
<dbReference type="InterPro" id="IPR011990">
    <property type="entry name" value="TPR-like_helical_dom_sf"/>
</dbReference>
<accession>W8KRN5</accession>
<dbReference type="EMBL" id="CP007268">
    <property type="protein sequence ID" value="AHK79642.1"/>
    <property type="molecule type" value="Genomic_DNA"/>
</dbReference>
<keyword evidence="6" id="KW-0482">Metalloprotease</keyword>
<dbReference type="Proteomes" id="UP000019442">
    <property type="component" value="Chromosome"/>
</dbReference>
<keyword evidence="3" id="KW-0479">Metal-binding</keyword>
<dbReference type="InterPro" id="IPR051156">
    <property type="entry name" value="Mito/Outer_Membr_Metalloprot"/>
</dbReference>
<keyword evidence="4" id="KW-0378">Hydrolase</keyword>
<dbReference type="PANTHER" id="PTHR22726">
    <property type="entry name" value="METALLOENDOPEPTIDASE OMA1"/>
    <property type="match status" value="1"/>
</dbReference>
<evidence type="ECO:0000256" key="4">
    <source>
        <dbReference type="ARBA" id="ARBA00022801"/>
    </source>
</evidence>
<organism evidence="9 10">
    <name type="scientific">Ectothiorhodospira haloalkaliphila</name>
    <dbReference type="NCBI Taxonomy" id="421628"/>
    <lineage>
        <taxon>Bacteria</taxon>
        <taxon>Pseudomonadati</taxon>
        <taxon>Pseudomonadota</taxon>
        <taxon>Gammaproteobacteria</taxon>
        <taxon>Chromatiales</taxon>
        <taxon>Ectothiorhodospiraceae</taxon>
        <taxon>Ectothiorhodospira</taxon>
    </lineage>
</organism>
<evidence type="ECO:0000256" key="5">
    <source>
        <dbReference type="ARBA" id="ARBA00022833"/>
    </source>
</evidence>
<proteinExistence type="predicted"/>
<dbReference type="GO" id="GO:0046872">
    <property type="term" value="F:metal ion binding"/>
    <property type="evidence" value="ECO:0007669"/>
    <property type="project" value="UniProtKB-KW"/>
</dbReference>
<keyword evidence="10" id="KW-1185">Reference proteome</keyword>
<evidence type="ECO:0000256" key="6">
    <source>
        <dbReference type="ARBA" id="ARBA00023049"/>
    </source>
</evidence>
<evidence type="ECO:0000256" key="2">
    <source>
        <dbReference type="ARBA" id="ARBA00022670"/>
    </source>
</evidence>
<evidence type="ECO:0000256" key="7">
    <source>
        <dbReference type="SAM" id="MobiDB-lite"/>
    </source>
</evidence>
<dbReference type="HOGENOM" id="CLU_030556_1_1_6"/>
<evidence type="ECO:0000256" key="3">
    <source>
        <dbReference type="ARBA" id="ARBA00022723"/>
    </source>
</evidence>
<keyword evidence="5" id="KW-0862">Zinc</keyword>
<dbReference type="Pfam" id="PF01435">
    <property type="entry name" value="Peptidase_M48"/>
    <property type="match status" value="1"/>
</dbReference>
<evidence type="ECO:0000256" key="1">
    <source>
        <dbReference type="ARBA" id="ARBA00001947"/>
    </source>
</evidence>
<dbReference type="SUPFAM" id="SSF48452">
    <property type="entry name" value="TPR-like"/>
    <property type="match status" value="1"/>
</dbReference>
<dbReference type="Pfam" id="PF14559">
    <property type="entry name" value="TPR_19"/>
    <property type="match status" value="1"/>
</dbReference>
<dbReference type="Gene3D" id="3.30.2010.10">
    <property type="entry name" value="Metalloproteases ('zincins'), catalytic domain"/>
    <property type="match status" value="1"/>
</dbReference>
<keyword evidence="2" id="KW-0645">Protease</keyword>
<dbReference type="GO" id="GO:0051603">
    <property type="term" value="P:proteolysis involved in protein catabolic process"/>
    <property type="evidence" value="ECO:0007669"/>
    <property type="project" value="TreeGrafter"/>
</dbReference>
<comment type="cofactor">
    <cofactor evidence="1">
        <name>Zn(2+)</name>
        <dbReference type="ChEBI" id="CHEBI:29105"/>
    </cofactor>
</comment>
<feature type="domain" description="Peptidase M48" evidence="8">
    <location>
        <begin position="50"/>
        <end position="235"/>
    </location>
</feature>
<dbReference type="Gene3D" id="1.25.40.10">
    <property type="entry name" value="Tetratricopeptide repeat domain"/>
    <property type="match status" value="1"/>
</dbReference>